<evidence type="ECO:0000313" key="1">
    <source>
        <dbReference type="EMBL" id="KAF9654265.1"/>
    </source>
</evidence>
<organism evidence="1 2">
    <name type="scientific">Thelephora ganbajun</name>
    <name type="common">Ganba fungus</name>
    <dbReference type="NCBI Taxonomy" id="370292"/>
    <lineage>
        <taxon>Eukaryota</taxon>
        <taxon>Fungi</taxon>
        <taxon>Dikarya</taxon>
        <taxon>Basidiomycota</taxon>
        <taxon>Agaricomycotina</taxon>
        <taxon>Agaricomycetes</taxon>
        <taxon>Thelephorales</taxon>
        <taxon>Thelephoraceae</taxon>
        <taxon>Thelephora</taxon>
    </lineage>
</organism>
<comment type="caution">
    <text evidence="1">The sequence shown here is derived from an EMBL/GenBank/DDBJ whole genome shotgun (WGS) entry which is preliminary data.</text>
</comment>
<proteinExistence type="predicted"/>
<accession>A0ACB6ZWR1</accession>
<evidence type="ECO:0000313" key="2">
    <source>
        <dbReference type="Proteomes" id="UP000886501"/>
    </source>
</evidence>
<dbReference type="Proteomes" id="UP000886501">
    <property type="component" value="Unassembled WGS sequence"/>
</dbReference>
<reference evidence="1" key="2">
    <citation type="journal article" date="2020" name="Nat. Commun.">
        <title>Large-scale genome sequencing of mycorrhizal fungi provides insights into the early evolution of symbiotic traits.</title>
        <authorList>
            <person name="Miyauchi S."/>
            <person name="Kiss E."/>
            <person name="Kuo A."/>
            <person name="Drula E."/>
            <person name="Kohler A."/>
            <person name="Sanchez-Garcia M."/>
            <person name="Morin E."/>
            <person name="Andreopoulos B."/>
            <person name="Barry K.W."/>
            <person name="Bonito G."/>
            <person name="Buee M."/>
            <person name="Carver A."/>
            <person name="Chen C."/>
            <person name="Cichocki N."/>
            <person name="Clum A."/>
            <person name="Culley D."/>
            <person name="Crous P.W."/>
            <person name="Fauchery L."/>
            <person name="Girlanda M."/>
            <person name="Hayes R.D."/>
            <person name="Keri Z."/>
            <person name="LaButti K."/>
            <person name="Lipzen A."/>
            <person name="Lombard V."/>
            <person name="Magnuson J."/>
            <person name="Maillard F."/>
            <person name="Murat C."/>
            <person name="Nolan M."/>
            <person name="Ohm R.A."/>
            <person name="Pangilinan J."/>
            <person name="Pereira M.F."/>
            <person name="Perotto S."/>
            <person name="Peter M."/>
            <person name="Pfister S."/>
            <person name="Riley R."/>
            <person name="Sitrit Y."/>
            <person name="Stielow J.B."/>
            <person name="Szollosi G."/>
            <person name="Zifcakova L."/>
            <person name="Stursova M."/>
            <person name="Spatafora J.W."/>
            <person name="Tedersoo L."/>
            <person name="Vaario L.M."/>
            <person name="Yamada A."/>
            <person name="Yan M."/>
            <person name="Wang P."/>
            <person name="Xu J."/>
            <person name="Bruns T."/>
            <person name="Baldrian P."/>
            <person name="Vilgalys R."/>
            <person name="Dunand C."/>
            <person name="Henrissat B."/>
            <person name="Grigoriev I.V."/>
            <person name="Hibbett D."/>
            <person name="Nagy L.G."/>
            <person name="Martin F.M."/>
        </authorList>
    </citation>
    <scope>NUCLEOTIDE SEQUENCE</scope>
    <source>
        <strain evidence="1">P2</strain>
    </source>
</reference>
<sequence>MAGPQLLHLALLMLFSSFSSQAAQVSWSSPAAGTVFGPGDTLIASWTANSTTKVSKNSTTAFRLCETDYPGLQNGTTSCGESVTPLIQQSAGSYITSFALPNVTNKIGVYLEMNDSSGHKSISPNFSLSSTPGLLNATLASNNTRTEVPDINANRVPVPAAALAIPLSFVGVILLSCIFICFHHRRKLKQERAHDLQRLALAREKLGYGLKQASPKPSGTHVIYLDSRPTSPSRKHSFKEPVKRGYSYYQDVYTPVYYSRPRSPNSTPPESPRYYRQHNPPHSSSRSHSRREGEPRQYTREPFYMDMERSPMEPLERGPSQDYFQLPYGYQYTSRSRQDSRNVPAGLFRSVKSPVMQDRRDESRSRHQVQHRSVYSVPPGPEQGQSYRSERGNRDERPTIRISRATTASTLQTGRRFAPPTPPERPSRPVPTNHHHRFRSEPSAQEREREEEDARVNDRVITNYLVSSPNPNPSPTFAVPPCLSPRVPAPPDRLHVRREARLLDFEKPLPTAPSRGYGYAVDEDSVYRAVADALGRR</sequence>
<keyword evidence="2" id="KW-1185">Reference proteome</keyword>
<dbReference type="EMBL" id="MU117961">
    <property type="protein sequence ID" value="KAF9654265.1"/>
    <property type="molecule type" value="Genomic_DNA"/>
</dbReference>
<protein>
    <submittedName>
        <fullName evidence="1">Uncharacterized protein</fullName>
    </submittedName>
</protein>
<reference evidence="1" key="1">
    <citation type="submission" date="2019-10" db="EMBL/GenBank/DDBJ databases">
        <authorList>
            <consortium name="DOE Joint Genome Institute"/>
            <person name="Kuo A."/>
            <person name="Miyauchi S."/>
            <person name="Kiss E."/>
            <person name="Drula E."/>
            <person name="Kohler A."/>
            <person name="Sanchez-Garcia M."/>
            <person name="Andreopoulos B."/>
            <person name="Barry K.W."/>
            <person name="Bonito G."/>
            <person name="Buee M."/>
            <person name="Carver A."/>
            <person name="Chen C."/>
            <person name="Cichocki N."/>
            <person name="Clum A."/>
            <person name="Culley D."/>
            <person name="Crous P.W."/>
            <person name="Fauchery L."/>
            <person name="Girlanda M."/>
            <person name="Hayes R."/>
            <person name="Keri Z."/>
            <person name="Labutti K."/>
            <person name="Lipzen A."/>
            <person name="Lombard V."/>
            <person name="Magnuson J."/>
            <person name="Maillard F."/>
            <person name="Morin E."/>
            <person name="Murat C."/>
            <person name="Nolan M."/>
            <person name="Ohm R."/>
            <person name="Pangilinan J."/>
            <person name="Pereira M."/>
            <person name="Perotto S."/>
            <person name="Peter M."/>
            <person name="Riley R."/>
            <person name="Sitrit Y."/>
            <person name="Stielow B."/>
            <person name="Szollosi G."/>
            <person name="Zifcakova L."/>
            <person name="Stursova M."/>
            <person name="Spatafora J.W."/>
            <person name="Tedersoo L."/>
            <person name="Vaario L.-M."/>
            <person name="Yamada A."/>
            <person name="Yan M."/>
            <person name="Wang P."/>
            <person name="Xu J."/>
            <person name="Bruns T."/>
            <person name="Baldrian P."/>
            <person name="Vilgalys R."/>
            <person name="Henrissat B."/>
            <person name="Grigoriev I.V."/>
            <person name="Hibbett D."/>
            <person name="Nagy L.G."/>
            <person name="Martin F.M."/>
        </authorList>
    </citation>
    <scope>NUCLEOTIDE SEQUENCE</scope>
    <source>
        <strain evidence="1">P2</strain>
    </source>
</reference>
<gene>
    <name evidence="1" type="ORF">BDM02DRAFT_64555</name>
</gene>
<name>A0ACB6ZWR1_THEGA</name>